<accession>A0A8W8KUF4</accession>
<feature type="chain" id="PRO_5036456202" evidence="1">
    <location>
        <begin position="20"/>
        <end position="119"/>
    </location>
</feature>
<name>A0A8W8KUF4_MAGGI</name>
<sequence length="119" mass="13631">MKGAIGTAILFYSLCCVVSLPLHNIFKRNATHQKRNSESDAHAHILAEYIFDSTASNARIVTHQDISDFYKSVFEYDDYMADQISRRYIEWGDVNGDGALTKEGKYKNLTIFPHYQADF</sequence>
<feature type="signal peptide" evidence="1">
    <location>
        <begin position="1"/>
        <end position="19"/>
    </location>
</feature>
<organism evidence="2 3">
    <name type="scientific">Magallana gigas</name>
    <name type="common">Pacific oyster</name>
    <name type="synonym">Crassostrea gigas</name>
    <dbReference type="NCBI Taxonomy" id="29159"/>
    <lineage>
        <taxon>Eukaryota</taxon>
        <taxon>Metazoa</taxon>
        <taxon>Spiralia</taxon>
        <taxon>Lophotrochozoa</taxon>
        <taxon>Mollusca</taxon>
        <taxon>Bivalvia</taxon>
        <taxon>Autobranchia</taxon>
        <taxon>Pteriomorphia</taxon>
        <taxon>Ostreida</taxon>
        <taxon>Ostreoidea</taxon>
        <taxon>Ostreidae</taxon>
        <taxon>Magallana</taxon>
    </lineage>
</organism>
<keyword evidence="1" id="KW-0732">Signal</keyword>
<protein>
    <submittedName>
        <fullName evidence="2">Uncharacterized protein</fullName>
    </submittedName>
</protein>
<dbReference type="Proteomes" id="UP000005408">
    <property type="component" value="Unassembled WGS sequence"/>
</dbReference>
<dbReference type="AlphaFoldDB" id="A0A8W8KUF4"/>
<evidence type="ECO:0000313" key="2">
    <source>
        <dbReference type="EnsemblMetazoa" id="G25019.8:cds"/>
    </source>
</evidence>
<dbReference type="EnsemblMetazoa" id="G25019.8">
    <property type="protein sequence ID" value="G25019.8:cds"/>
    <property type="gene ID" value="G25019"/>
</dbReference>
<reference evidence="2" key="1">
    <citation type="submission" date="2022-08" db="UniProtKB">
        <authorList>
            <consortium name="EnsemblMetazoa"/>
        </authorList>
    </citation>
    <scope>IDENTIFICATION</scope>
    <source>
        <strain evidence="2">05x7-T-G4-1.051#20</strain>
    </source>
</reference>
<keyword evidence="3" id="KW-1185">Reference proteome</keyword>
<evidence type="ECO:0000313" key="3">
    <source>
        <dbReference type="Proteomes" id="UP000005408"/>
    </source>
</evidence>
<evidence type="ECO:0000256" key="1">
    <source>
        <dbReference type="SAM" id="SignalP"/>
    </source>
</evidence>
<proteinExistence type="predicted"/>